<proteinExistence type="predicted"/>
<feature type="compositionally biased region" description="Basic and acidic residues" evidence="1">
    <location>
        <begin position="204"/>
        <end position="217"/>
    </location>
</feature>
<feature type="compositionally biased region" description="Basic and acidic residues" evidence="1">
    <location>
        <begin position="98"/>
        <end position="109"/>
    </location>
</feature>
<feature type="compositionally biased region" description="Acidic residues" evidence="1">
    <location>
        <begin position="361"/>
        <end position="372"/>
    </location>
</feature>
<sequence>MDIFDGIDIADSFGLAFQGINSRELDRLAQNFAKLQCNPIYSTFNFIRLLSQEDDNDLQRKRKSDGRGKRKKIVQTQEEEEQQEQEQEEQDEADNQSEQERKEEEEKQKAERKKKLKENRLQRKAQKQISDSQELNEKKLRKELKQLQKVQKQITQQNEDEQEEEQNQENEVLDNENEEEKELRKQRDQEKQQKEYQKMILIQKRMERREAVKRDVHMGAAHQLFTHKEIMEREKLKKANERLQRQVQKEKERQKRREERRKLKKKKKKGRKVSEESESEESSESETSESDDDDEDEDEEKKKQEKEKEKEERKKEKAEKKEKEKMEKQREKEKEKEMQKDKEKETSKKQAKKQKLKKSEEESDEENEDDEEEKPKQKIKRKYTKKSEKEAKQDEKEEKQDEKEAKQDEKDNKDSTKLKEKRRWKRNLGNNVEDLSLVTPKRHAFEEAQSLIQIQTPGSFKKTKNQEKTEKQEETEKKQTIHEMAITPKKKKKLKLELRNLAEKKSNTLKENDVKQNDQSDSYTYSNGSSYETNDDMDQENLIDKWNNAQQNKIGSIGELGIGISEPHTLVLNKPNHGSSLLSLHSRNIDEKLQNEKYQDNLRENGVKKRKKHRHDMNLINMDQLNNSISPTQEQSGIQTSDKDLEILQTDIKYKSYSLRERGAHRIEYKYDYRMEDQEYYRIIHHMMKDIIIKGVKCISLEMIKDIIVMKGIERETMITIKLMIANHLNMITHKGFILTNIISTHPNHITFIIVILIMSNTHGKKMRENLTSTAYYSNSMWIRYQMSTIIIRIVKAN</sequence>
<evidence type="ECO:0000256" key="2">
    <source>
        <dbReference type="SAM" id="Phobius"/>
    </source>
</evidence>
<feature type="compositionally biased region" description="Basic and acidic residues" evidence="1">
    <location>
        <begin position="385"/>
        <end position="418"/>
    </location>
</feature>
<keyword evidence="2" id="KW-1133">Transmembrane helix</keyword>
<feature type="compositionally biased region" description="Basic and acidic residues" evidence="1">
    <location>
        <begin position="181"/>
        <end position="197"/>
    </location>
</feature>
<feature type="compositionally biased region" description="Polar residues" evidence="1">
    <location>
        <begin position="519"/>
        <end position="532"/>
    </location>
</feature>
<feature type="compositionally biased region" description="Basic and acidic residues" evidence="1">
    <location>
        <begin position="300"/>
        <end position="348"/>
    </location>
</feature>
<name>A0A5J4X8B4_9EUKA</name>
<feature type="compositionally biased region" description="Acidic residues" evidence="1">
    <location>
        <begin position="276"/>
        <end position="299"/>
    </location>
</feature>
<feature type="region of interest" description="Disordered" evidence="1">
    <location>
        <begin position="507"/>
        <end position="535"/>
    </location>
</feature>
<keyword evidence="2" id="KW-0812">Transmembrane</keyword>
<feature type="compositionally biased region" description="Basic and acidic residues" evidence="1">
    <location>
        <begin position="226"/>
        <end position="261"/>
    </location>
</feature>
<dbReference type="AlphaFoldDB" id="A0A5J4X8B4"/>
<feature type="compositionally biased region" description="Acidic residues" evidence="1">
    <location>
        <begin position="77"/>
        <end position="97"/>
    </location>
</feature>
<feature type="compositionally biased region" description="Acidic residues" evidence="1">
    <location>
        <begin position="158"/>
        <end position="180"/>
    </location>
</feature>
<dbReference type="EMBL" id="SNRW01000095">
    <property type="protein sequence ID" value="KAA6403478.1"/>
    <property type="molecule type" value="Genomic_DNA"/>
</dbReference>
<feature type="compositionally biased region" description="Basic and acidic residues" evidence="1">
    <location>
        <begin position="464"/>
        <end position="481"/>
    </location>
</feature>
<organism evidence="3 4">
    <name type="scientific">Streblomastix strix</name>
    <dbReference type="NCBI Taxonomy" id="222440"/>
    <lineage>
        <taxon>Eukaryota</taxon>
        <taxon>Metamonada</taxon>
        <taxon>Preaxostyla</taxon>
        <taxon>Oxymonadida</taxon>
        <taxon>Streblomastigidae</taxon>
        <taxon>Streblomastix</taxon>
    </lineage>
</organism>
<keyword evidence="2" id="KW-0472">Membrane</keyword>
<evidence type="ECO:0000313" key="3">
    <source>
        <dbReference type="EMBL" id="KAA6403478.1"/>
    </source>
</evidence>
<feature type="transmembrane region" description="Helical" evidence="2">
    <location>
        <begin position="737"/>
        <end position="759"/>
    </location>
</feature>
<feature type="region of interest" description="Disordered" evidence="1">
    <location>
        <begin position="56"/>
        <end position="433"/>
    </location>
</feature>
<gene>
    <name evidence="3" type="ORF">EZS28_000994</name>
</gene>
<evidence type="ECO:0000313" key="4">
    <source>
        <dbReference type="Proteomes" id="UP000324800"/>
    </source>
</evidence>
<feature type="compositionally biased region" description="Basic residues" evidence="1">
    <location>
        <begin position="60"/>
        <end position="73"/>
    </location>
</feature>
<accession>A0A5J4X8B4</accession>
<feature type="compositionally biased region" description="Basic and acidic residues" evidence="1">
    <location>
        <begin position="507"/>
        <end position="518"/>
    </location>
</feature>
<feature type="compositionally biased region" description="Basic residues" evidence="1">
    <location>
        <begin position="110"/>
        <end position="126"/>
    </location>
</feature>
<comment type="caution">
    <text evidence="3">The sequence shown here is derived from an EMBL/GenBank/DDBJ whole genome shotgun (WGS) entry which is preliminary data.</text>
</comment>
<feature type="compositionally biased region" description="Basic residues" evidence="1">
    <location>
        <begin position="262"/>
        <end position="271"/>
    </location>
</feature>
<feature type="compositionally biased region" description="Low complexity" evidence="1">
    <location>
        <begin position="147"/>
        <end position="157"/>
    </location>
</feature>
<evidence type="ECO:0000256" key="1">
    <source>
        <dbReference type="SAM" id="MobiDB-lite"/>
    </source>
</evidence>
<protein>
    <submittedName>
        <fullName evidence="3">Uncharacterized protein</fullName>
    </submittedName>
</protein>
<feature type="region of interest" description="Disordered" evidence="1">
    <location>
        <begin position="448"/>
        <end position="492"/>
    </location>
</feature>
<feature type="compositionally biased region" description="Basic and acidic residues" evidence="1">
    <location>
        <begin position="135"/>
        <end position="146"/>
    </location>
</feature>
<dbReference type="Proteomes" id="UP000324800">
    <property type="component" value="Unassembled WGS sequence"/>
</dbReference>
<reference evidence="3 4" key="1">
    <citation type="submission" date="2019-03" db="EMBL/GenBank/DDBJ databases">
        <title>Single cell metagenomics reveals metabolic interactions within the superorganism composed of flagellate Streblomastix strix and complex community of Bacteroidetes bacteria on its surface.</title>
        <authorList>
            <person name="Treitli S.C."/>
            <person name="Kolisko M."/>
            <person name="Husnik F."/>
            <person name="Keeling P."/>
            <person name="Hampl V."/>
        </authorList>
    </citation>
    <scope>NUCLEOTIDE SEQUENCE [LARGE SCALE GENOMIC DNA]</scope>
    <source>
        <strain evidence="3">ST1C</strain>
    </source>
</reference>